<dbReference type="PANTHER" id="PTHR33186:SF15">
    <property type="entry name" value="OS06G0249850 PROTEIN"/>
    <property type="match status" value="1"/>
</dbReference>
<evidence type="ECO:0000313" key="2">
    <source>
        <dbReference type="Proteomes" id="UP000032180"/>
    </source>
</evidence>
<reference evidence="2" key="2">
    <citation type="submission" date="2013-12" db="EMBL/GenBank/DDBJ databases">
        <authorList>
            <person name="Yu Y."/>
            <person name="Lee S."/>
            <person name="de Baynast K."/>
            <person name="Wissotski M."/>
            <person name="Liu L."/>
            <person name="Talag J."/>
            <person name="Goicoechea J."/>
            <person name="Angelova A."/>
            <person name="Jetty R."/>
            <person name="Kudrna D."/>
            <person name="Golser W."/>
            <person name="Rivera L."/>
            <person name="Zhang J."/>
            <person name="Wing R."/>
        </authorList>
    </citation>
    <scope>NUCLEOTIDE SEQUENCE</scope>
</reference>
<dbReference type="EnsemblPlants" id="LPERR02G13710.1">
    <property type="protein sequence ID" value="LPERR02G13710.1"/>
    <property type="gene ID" value="LPERR02G13710"/>
</dbReference>
<reference evidence="1" key="3">
    <citation type="submission" date="2015-04" db="UniProtKB">
        <authorList>
            <consortium name="EnsemblPlants"/>
        </authorList>
    </citation>
    <scope>IDENTIFICATION</scope>
</reference>
<dbReference type="Proteomes" id="UP000032180">
    <property type="component" value="Chromosome 2"/>
</dbReference>
<dbReference type="PANTHER" id="PTHR33186">
    <property type="entry name" value="OS10G0136150 PROTEIN-RELATED"/>
    <property type="match status" value="1"/>
</dbReference>
<dbReference type="Gramene" id="LPERR02G13710.1">
    <property type="protein sequence ID" value="LPERR02G13710.1"/>
    <property type="gene ID" value="LPERR02G13710"/>
</dbReference>
<dbReference type="eggNOG" id="ENOG502RRNV">
    <property type="taxonomic scope" value="Eukaryota"/>
</dbReference>
<accession>A0A0D9VG34</accession>
<dbReference type="STRING" id="77586.A0A0D9VG34"/>
<proteinExistence type="predicted"/>
<dbReference type="SUPFAM" id="SSF50965">
    <property type="entry name" value="Galactose oxidase, central domain"/>
    <property type="match status" value="1"/>
</dbReference>
<reference evidence="1 2" key="1">
    <citation type="submission" date="2012-08" db="EMBL/GenBank/DDBJ databases">
        <title>Oryza genome evolution.</title>
        <authorList>
            <person name="Wing R.A."/>
        </authorList>
    </citation>
    <scope>NUCLEOTIDE SEQUENCE</scope>
</reference>
<name>A0A0D9VG34_9ORYZ</name>
<sequence>MACLEPPPIREPEPRLVRTTAAPLSPEHPFLRALDCRHGRVLVQGHFVIWDPVTGEQHRLPEPGIWCLMYSAAVFCTVTGCDHLDCHGGPFRVTFIATDDDDKLMLIKASVYSSETGTWTTPAILDDSRRGEYHRTLFVESRRLVGDAIYFTLQNDKAIIKYNWGMNCLSKIDPPSTDVYYIALMEMENGSLGYAYIEGSSLYVWSRNKGLGTGYKARSLSWKTLYQLLITVAKRLWLALQRVFTIQLKSRQVKKVQEPGIYFSVLPYMSFYTPDRGTLLALARTH</sequence>
<protein>
    <submittedName>
        <fullName evidence="1">Uncharacterized protein</fullName>
    </submittedName>
</protein>
<dbReference type="InterPro" id="IPR011043">
    <property type="entry name" value="Gal_Oxase/kelch_b-propeller"/>
</dbReference>
<dbReference type="AlphaFoldDB" id="A0A0D9VG34"/>
<organism evidence="1 2">
    <name type="scientific">Leersia perrieri</name>
    <dbReference type="NCBI Taxonomy" id="77586"/>
    <lineage>
        <taxon>Eukaryota</taxon>
        <taxon>Viridiplantae</taxon>
        <taxon>Streptophyta</taxon>
        <taxon>Embryophyta</taxon>
        <taxon>Tracheophyta</taxon>
        <taxon>Spermatophyta</taxon>
        <taxon>Magnoliopsida</taxon>
        <taxon>Liliopsida</taxon>
        <taxon>Poales</taxon>
        <taxon>Poaceae</taxon>
        <taxon>BOP clade</taxon>
        <taxon>Oryzoideae</taxon>
        <taxon>Oryzeae</taxon>
        <taxon>Oryzinae</taxon>
        <taxon>Leersia</taxon>
    </lineage>
</organism>
<keyword evidence="2" id="KW-1185">Reference proteome</keyword>
<evidence type="ECO:0000313" key="1">
    <source>
        <dbReference type="EnsemblPlants" id="LPERR02G13710.1"/>
    </source>
</evidence>
<dbReference type="HOGENOM" id="CLU_017945_3_1_1"/>